<comment type="caution">
    <text evidence="3">The sequence shown here is derived from an EMBL/GenBank/DDBJ whole genome shotgun (WGS) entry which is preliminary data.</text>
</comment>
<evidence type="ECO:0000313" key="4">
    <source>
        <dbReference type="Proteomes" id="UP001209570"/>
    </source>
</evidence>
<dbReference type="AlphaFoldDB" id="A0AAD5M4V1"/>
<protein>
    <submittedName>
        <fullName evidence="3">Uncharacterized protein</fullName>
    </submittedName>
</protein>
<keyword evidence="1" id="KW-0175">Coiled coil</keyword>
<proteinExistence type="predicted"/>
<reference evidence="3" key="1">
    <citation type="submission" date="2021-12" db="EMBL/GenBank/DDBJ databases">
        <title>Prjna785345.</title>
        <authorList>
            <person name="Rujirawat T."/>
            <person name="Krajaejun T."/>
        </authorList>
    </citation>
    <scope>NUCLEOTIDE SEQUENCE</scope>
    <source>
        <strain evidence="3">Pi057C3</strain>
    </source>
</reference>
<gene>
    <name evidence="3" type="ORF">P43SY_001626</name>
</gene>
<dbReference type="EMBL" id="JAKCXM010000061">
    <property type="protein sequence ID" value="KAJ0404526.1"/>
    <property type="molecule type" value="Genomic_DNA"/>
</dbReference>
<evidence type="ECO:0000256" key="2">
    <source>
        <dbReference type="SAM" id="MobiDB-lite"/>
    </source>
</evidence>
<evidence type="ECO:0000313" key="3">
    <source>
        <dbReference type="EMBL" id="KAJ0404526.1"/>
    </source>
</evidence>
<accession>A0AAD5M4V1</accession>
<dbReference type="PANTHER" id="PTHR31206">
    <property type="entry name" value="LP10445P"/>
    <property type="match status" value="1"/>
</dbReference>
<dbReference type="Proteomes" id="UP001209570">
    <property type="component" value="Unassembled WGS sequence"/>
</dbReference>
<feature type="coiled-coil region" evidence="1">
    <location>
        <begin position="72"/>
        <end position="114"/>
    </location>
</feature>
<dbReference type="Pfam" id="PF14774">
    <property type="entry name" value="FAM177"/>
    <property type="match status" value="1"/>
</dbReference>
<dbReference type="PANTHER" id="PTHR31206:SF1">
    <property type="entry name" value="LP10445P"/>
    <property type="match status" value="1"/>
</dbReference>
<evidence type="ECO:0000256" key="1">
    <source>
        <dbReference type="SAM" id="Coils"/>
    </source>
</evidence>
<name>A0AAD5M4V1_PYTIN</name>
<dbReference type="InterPro" id="IPR028260">
    <property type="entry name" value="FAM177"/>
</dbReference>
<feature type="region of interest" description="Disordered" evidence="2">
    <location>
        <begin position="1"/>
        <end position="29"/>
    </location>
</feature>
<organism evidence="3 4">
    <name type="scientific">Pythium insidiosum</name>
    <name type="common">Pythiosis disease agent</name>
    <dbReference type="NCBI Taxonomy" id="114742"/>
    <lineage>
        <taxon>Eukaryota</taxon>
        <taxon>Sar</taxon>
        <taxon>Stramenopiles</taxon>
        <taxon>Oomycota</taxon>
        <taxon>Peronosporomycetes</taxon>
        <taxon>Pythiales</taxon>
        <taxon>Pythiaceae</taxon>
        <taxon>Pythium</taxon>
    </lineage>
</organism>
<sequence>MTTTTTERSQSVDKSEPPPRDNNAADAAQSVPSKLWDWVAWAGATTFDGLDFAGEVVANFLGLTQSQYQWILDIQEREKEERRQRRLEARQRRQLRLQQLLEEEQRKLHELEHGDPAHSTPQS</sequence>
<keyword evidence="4" id="KW-1185">Reference proteome</keyword>
<feature type="compositionally biased region" description="Basic and acidic residues" evidence="2">
    <location>
        <begin position="10"/>
        <end position="19"/>
    </location>
</feature>